<proteinExistence type="predicted"/>
<evidence type="ECO:0000313" key="2">
    <source>
        <dbReference type="EMBL" id="KAL3621352.1"/>
    </source>
</evidence>
<reference evidence="3" key="1">
    <citation type="journal article" date="2024" name="IScience">
        <title>Strigolactones Initiate the Formation of Haustorium-like Structures in Castilleja.</title>
        <authorList>
            <person name="Buerger M."/>
            <person name="Peterson D."/>
            <person name="Chory J."/>
        </authorList>
    </citation>
    <scope>NUCLEOTIDE SEQUENCE [LARGE SCALE GENOMIC DNA]</scope>
</reference>
<dbReference type="Proteomes" id="UP001632038">
    <property type="component" value="Unassembled WGS sequence"/>
</dbReference>
<evidence type="ECO:0000256" key="1">
    <source>
        <dbReference type="SAM" id="MobiDB-lite"/>
    </source>
</evidence>
<organism evidence="2 3">
    <name type="scientific">Castilleja foliolosa</name>
    <dbReference type="NCBI Taxonomy" id="1961234"/>
    <lineage>
        <taxon>Eukaryota</taxon>
        <taxon>Viridiplantae</taxon>
        <taxon>Streptophyta</taxon>
        <taxon>Embryophyta</taxon>
        <taxon>Tracheophyta</taxon>
        <taxon>Spermatophyta</taxon>
        <taxon>Magnoliopsida</taxon>
        <taxon>eudicotyledons</taxon>
        <taxon>Gunneridae</taxon>
        <taxon>Pentapetalae</taxon>
        <taxon>asterids</taxon>
        <taxon>lamiids</taxon>
        <taxon>Lamiales</taxon>
        <taxon>Orobanchaceae</taxon>
        <taxon>Pedicularideae</taxon>
        <taxon>Castillejinae</taxon>
        <taxon>Castilleja</taxon>
    </lineage>
</organism>
<sequence>MATTETANATGKSSSTAKTVDAALWWEPFGDFLAELENASVSSEISPSLDKKLKDHHVWFSETTAQFGSPNQKSREALDSPCIKIGMHELDVQPELKDAVLKISSILCLDEVQTYILVKRSLEHNNAATSDMDSDILNWVMSEYYNERQCLLKCTRQILMHALHFGSESEEGSCILKEAQRLISDGLECKLLNIFQDLLSSNYPENMDFDLYISWAEEILTEDNLILDILFLLYYESFCTCDAKCWKRLCGLYEGIVTGSFNFQKLAISPEAVHAIYHAKVQLLFILIEALNLESLLQMIHDNISFRQGPIGFSEIDVQQMDVMISSFNSFEAKEEGPLILAWAVFLCLISSLPEKEGNMLLMDVDHVGYVRQAFEASSLEYFLEILQSDTLKYLDGHLAGYRSVLRTFISAFIASYEISLQFDDDNLKLILEILCKVYRGEESLCIQFWDKGSFIDCPVRSLLCSLEGEFPFRTVELVRLLSALCEGAWPSECVFNFLDKSVRLSTPLRLRGEPGVDAVSKIVETLSPVNVTGVEGLIIPSKSRGQVLRMIDDNCALVRWENNKSEEIPPCTILYGGFFESSGYTESGVVVLLLRLAQELYMQNPEELIVILDLLSRLVTFNMAVCYSLMNAWDSFHEDELTIGIREKYARIDVVEIVCALVKSLSPSVNGAVMMSMGVNILTKMLRCMPSCVATMTMKGNIFDVALRSNPFDDGSNSLSSGSWLLSGRLAKMLLIDCEQSDCSMTLSVLDFTMNLLETGLETDTVLALIVFSIQYVLVNHEFWNYKVKHARWKVTLKVLEVMNKCISLLTSCKKLGGVVRDIIFSDSSIHSALFRIVCTTTPSLEKLYVSRLFDIRDIEGLQLAISAGLDVLVSMMSAFSKMLAQDSPSLSVFHQAILSPMTKPIRVISAAVSLISYTHSASIQVGAARLLSLLFIADFSQSNASLSLDDKEIANFRKSICAILSEQPPCDGNLIVATLNLLTSAALNEPAFLIAVFSSEEKSKTHVSNAGPEHRPNNTENGSLDSKEESLLYAILQYLKKSEDLFDRNPKILLCILNLLRALWQGAPQFTNFLEQLKVSDNFWRHLTSSAVLFSNDQGNISENMTEKKIQNMCYRYQFMSYVLDILSYEIFLEKKLIHAEMVVNRLSKSLNGTEHKVGSKYGSLSDLKEIISSWCTGSLLSDLIKAFVSWKYDDSYMRAKVAASLFAVHAMVKLRSGDKGSFSVSLVERVVTLSEKLCKLPAFSELLTQYGDRGYSGGQELENLVLSDLFYHIQGELEGRQIDNRLFKELLQFLSDSEFLNAYKHKQDDDPNIKSVYLYDTVHLRADMGFEMWDLLGWKESKEVAETMFHCLQYSNSRTLHSNSKLSALRGLVTLFYMHKDDLSEDEALTGLRIPEPIAVSCIDQICFSLRSTIELLTPIPDVSKDVLDVLTAQAALLQLLTRSLTDNFPHPTSVLILNTARYGLKVLCSCLPTLPVGTPMKFLLMLILSSVELSCKDLHSGNVVTRIEDVEASAEASNSCLGLLPVLCNCIEHPDHCTLSITAIDLILKSFSASSTWFPVIQKHLPLQHIVQKLQDGTSSKTISVILKLLLNLARVQQGAEMLLNAGVLESVRMLLSDFSDSGIIFSDKKTEKCESFWGLSLAVITAIIQSLGDSSSARIVDYVMTCILVEKAPLVSYYLSAPDFPSEGHENKRARALKSNISLNELKETQNTLALICVLARYWNSWKKLLQSMESQLREKSIHLLAFISRATQRPGELSMRDAPLLCRPVVKEEFEWYKEKSFVNSRNGWFALSALGCKLDLKRTSSSSAIVLRDQSEGNADLSSPQTYLSDLIAVEMYRIAFLLLKFLCIQAESAATKAEEVGFVDHANFPELPMPEILHGLQYQGIAITTELCEANKTKELAPELLSVCLLLLQVTVMALYLEFCVIQICGIRPILGHVETFSKELRLLIRATEGHVFLKEPLKDLKQIVAFVHPELIQQEDLF</sequence>
<keyword evidence="3" id="KW-1185">Reference proteome</keyword>
<dbReference type="EMBL" id="JAVIJP010000066">
    <property type="protein sequence ID" value="KAL3621352.1"/>
    <property type="molecule type" value="Genomic_DNA"/>
</dbReference>
<comment type="caution">
    <text evidence="2">The sequence shown here is derived from an EMBL/GenBank/DDBJ whole genome shotgun (WGS) entry which is preliminary data.</text>
</comment>
<dbReference type="InterPro" id="IPR044840">
    <property type="entry name" value="Nup188"/>
</dbReference>
<evidence type="ECO:0000313" key="3">
    <source>
        <dbReference type="Proteomes" id="UP001632038"/>
    </source>
</evidence>
<name>A0ABD3BVR9_9LAMI</name>
<gene>
    <name evidence="2" type="ORF">CASFOL_036264</name>
</gene>
<dbReference type="PANTHER" id="PTHR31431:SF1">
    <property type="entry name" value="NUCLEOPORIN NUP188"/>
    <property type="match status" value="1"/>
</dbReference>
<dbReference type="PANTHER" id="PTHR31431">
    <property type="entry name" value="NUCLEOPORIN NUP188 HOMOLOG"/>
    <property type="match status" value="1"/>
</dbReference>
<accession>A0ABD3BVR9</accession>
<protein>
    <submittedName>
        <fullName evidence="2">Uncharacterized protein</fullName>
    </submittedName>
</protein>
<feature type="region of interest" description="Disordered" evidence="1">
    <location>
        <begin position="1007"/>
        <end position="1026"/>
    </location>
</feature>